<dbReference type="SUPFAM" id="SSF46955">
    <property type="entry name" value="Putative DNA-binding domain"/>
    <property type="match status" value="2"/>
</dbReference>
<dbReference type="PANTHER" id="PTHR30204:SF93">
    <property type="entry name" value="HTH MERR-TYPE DOMAIN-CONTAINING PROTEIN"/>
    <property type="match status" value="1"/>
</dbReference>
<dbReference type="Gene3D" id="1.10.1660.10">
    <property type="match status" value="2"/>
</dbReference>
<feature type="domain" description="HTH merR-type" evidence="2">
    <location>
        <begin position="21"/>
        <end position="74"/>
    </location>
</feature>
<sequence length="261" mass="27703">MRATGGQRGRRRAVEDGAGARLRAAELARTAGISAQQVRNYEDEGLLPPAERTPGGHRVFTRVHAEALATARALAAGYGWRTARAVMGAVHGGDVDGALAALDAGHAALHRERSGLAAVREAVESVVARRPGPAGAPRRGGVRIGRAAAIVGVRPPVLRLWEERGLLRPAREEGTGYRLYGEAEVRAAHVVALLRRGGHRLDAIRPVVDALRATGSPERVRDELAAREEEVNRRGLRCLAASAALYGYLRHTGRAAPVTAP</sequence>
<protein>
    <submittedName>
        <fullName evidence="3">MerR family transcriptional regulator</fullName>
    </submittedName>
</protein>
<proteinExistence type="predicted"/>
<dbReference type="InterPro" id="IPR047057">
    <property type="entry name" value="MerR_fam"/>
</dbReference>
<dbReference type="PROSITE" id="PS50937">
    <property type="entry name" value="HTH_MERR_2"/>
    <property type="match status" value="2"/>
</dbReference>
<gene>
    <name evidence="3" type="ORF">ACFSJS_04295</name>
</gene>
<keyword evidence="1" id="KW-0238">DNA-binding</keyword>
<feature type="domain" description="HTH merR-type" evidence="2">
    <location>
        <begin position="143"/>
        <end position="210"/>
    </location>
</feature>
<dbReference type="Proteomes" id="UP001597365">
    <property type="component" value="Unassembled WGS sequence"/>
</dbReference>
<organism evidence="3 4">
    <name type="scientific">Streptomyces desertarenae</name>
    <dbReference type="NCBI Taxonomy" id="2666184"/>
    <lineage>
        <taxon>Bacteria</taxon>
        <taxon>Bacillati</taxon>
        <taxon>Actinomycetota</taxon>
        <taxon>Actinomycetes</taxon>
        <taxon>Kitasatosporales</taxon>
        <taxon>Streptomycetaceae</taxon>
        <taxon>Streptomyces</taxon>
    </lineage>
</organism>
<evidence type="ECO:0000313" key="4">
    <source>
        <dbReference type="Proteomes" id="UP001597365"/>
    </source>
</evidence>
<evidence type="ECO:0000313" key="3">
    <source>
        <dbReference type="EMBL" id="MFD1828885.1"/>
    </source>
</evidence>
<dbReference type="EMBL" id="JBHUFU010000002">
    <property type="protein sequence ID" value="MFD1828885.1"/>
    <property type="molecule type" value="Genomic_DNA"/>
</dbReference>
<evidence type="ECO:0000259" key="2">
    <source>
        <dbReference type="PROSITE" id="PS50937"/>
    </source>
</evidence>
<evidence type="ECO:0000256" key="1">
    <source>
        <dbReference type="ARBA" id="ARBA00023125"/>
    </source>
</evidence>
<dbReference type="PANTHER" id="PTHR30204">
    <property type="entry name" value="REDOX-CYCLING DRUG-SENSING TRANSCRIPTIONAL ACTIVATOR SOXR"/>
    <property type="match status" value="1"/>
</dbReference>
<dbReference type="InterPro" id="IPR000551">
    <property type="entry name" value="MerR-type_HTH_dom"/>
</dbReference>
<dbReference type="Pfam" id="PF13411">
    <property type="entry name" value="MerR_1"/>
    <property type="match status" value="1"/>
</dbReference>
<dbReference type="PROSITE" id="PS00552">
    <property type="entry name" value="HTH_MERR_1"/>
    <property type="match status" value="1"/>
</dbReference>
<reference evidence="4" key="1">
    <citation type="journal article" date="2019" name="Int. J. Syst. Evol. Microbiol.">
        <title>The Global Catalogue of Microorganisms (GCM) 10K type strain sequencing project: providing services to taxonomists for standard genome sequencing and annotation.</title>
        <authorList>
            <consortium name="The Broad Institute Genomics Platform"/>
            <consortium name="The Broad Institute Genome Sequencing Center for Infectious Disease"/>
            <person name="Wu L."/>
            <person name="Ma J."/>
        </authorList>
    </citation>
    <scope>NUCLEOTIDE SEQUENCE [LARGE SCALE GENOMIC DNA]</scope>
    <source>
        <strain evidence="4">CGMCC 4.7455</strain>
    </source>
</reference>
<dbReference type="Pfam" id="PF00376">
    <property type="entry name" value="MerR"/>
    <property type="match status" value="1"/>
</dbReference>
<keyword evidence="4" id="KW-1185">Reference proteome</keyword>
<comment type="caution">
    <text evidence="3">The sequence shown here is derived from an EMBL/GenBank/DDBJ whole genome shotgun (WGS) entry which is preliminary data.</text>
</comment>
<dbReference type="InterPro" id="IPR009061">
    <property type="entry name" value="DNA-bd_dom_put_sf"/>
</dbReference>
<name>A0ABW4PF04_9ACTN</name>
<dbReference type="RefSeq" id="WP_380896893.1">
    <property type="nucleotide sequence ID" value="NZ_JBHUFU010000002.1"/>
</dbReference>
<dbReference type="SMART" id="SM00422">
    <property type="entry name" value="HTH_MERR"/>
    <property type="match status" value="2"/>
</dbReference>
<accession>A0ABW4PF04</accession>